<protein>
    <recommendedName>
        <fullName evidence="3">RNA polymerase sigma-70 factor, ECF subfamily</fullName>
    </recommendedName>
</protein>
<dbReference type="EMBL" id="JBHUKU010000021">
    <property type="protein sequence ID" value="MFD2463621.1"/>
    <property type="molecule type" value="Genomic_DNA"/>
</dbReference>
<reference evidence="2" key="1">
    <citation type="journal article" date="2019" name="Int. J. Syst. Evol. Microbiol.">
        <title>The Global Catalogue of Microorganisms (GCM) 10K type strain sequencing project: providing services to taxonomists for standard genome sequencing and annotation.</title>
        <authorList>
            <consortium name="The Broad Institute Genomics Platform"/>
            <consortium name="The Broad Institute Genome Sequencing Center for Infectious Disease"/>
            <person name="Wu L."/>
            <person name="Ma J."/>
        </authorList>
    </citation>
    <scope>NUCLEOTIDE SEQUENCE [LARGE SCALE GENOMIC DNA]</scope>
    <source>
        <strain evidence="2">CGMCC 4.7643</strain>
    </source>
</reference>
<accession>A0ABW5GS04</accession>
<evidence type="ECO:0000313" key="2">
    <source>
        <dbReference type="Proteomes" id="UP001597419"/>
    </source>
</evidence>
<organism evidence="1 2">
    <name type="scientific">Amycolatopsis samaneae</name>
    <dbReference type="NCBI Taxonomy" id="664691"/>
    <lineage>
        <taxon>Bacteria</taxon>
        <taxon>Bacillati</taxon>
        <taxon>Actinomycetota</taxon>
        <taxon>Actinomycetes</taxon>
        <taxon>Pseudonocardiales</taxon>
        <taxon>Pseudonocardiaceae</taxon>
        <taxon>Amycolatopsis</taxon>
    </lineage>
</organism>
<proteinExistence type="predicted"/>
<comment type="caution">
    <text evidence="1">The sequence shown here is derived from an EMBL/GenBank/DDBJ whole genome shotgun (WGS) entry which is preliminary data.</text>
</comment>
<evidence type="ECO:0008006" key="3">
    <source>
        <dbReference type="Google" id="ProtNLM"/>
    </source>
</evidence>
<sequence>MVELSGDRITGLYAVRNPDKLRAAEVLRALDRPRPEPKGTSS</sequence>
<evidence type="ECO:0000313" key="1">
    <source>
        <dbReference type="EMBL" id="MFD2463621.1"/>
    </source>
</evidence>
<dbReference type="Proteomes" id="UP001597419">
    <property type="component" value="Unassembled WGS sequence"/>
</dbReference>
<keyword evidence="2" id="KW-1185">Reference proteome</keyword>
<name>A0ABW5GS04_9PSEU</name>
<dbReference type="RefSeq" id="WP_345400727.1">
    <property type="nucleotide sequence ID" value="NZ_BAABHG010000011.1"/>
</dbReference>
<gene>
    <name evidence="1" type="ORF">ACFSYJ_33750</name>
</gene>